<sequence length="396" mass="45434">MTAQDQKISAGLSSRIVRRISAVDPDAWNALTGGAYPFLRHEFLFALEEYGCLGRHVGWIPYHLLIEDAEHGLMAALPMYLKLNSFGEFVFDWAWADAYERAGMNYYPKLVVASPFTPATGPRLLIRPEHYSEQLAEAVVELAIRAAQDAGVSSLHWLFTQDRVLLQAPQVLKRLGCQFHWYNRGYRDFDDFLSEFTAKRRKEVKRERRRVREASVELRRIRGDAVQPEIWHTVYRLYRSTFAKHGNYPALTAKFFEAIAATMGEQILLVLAVRRGHIVGAAYFLVGRDALYGRYWGCTEEIPALHFEACYYQGIEYCIEAGLPKFEPGAQGEHKVSRGFLPTDTWSAHWLAEAAFRDPIAHFLDREQRSVRAYMSELNAHSPFKGFDHADRSESF</sequence>
<dbReference type="Proteomes" id="UP001162030">
    <property type="component" value="Chromosome"/>
</dbReference>
<evidence type="ECO:0008006" key="3">
    <source>
        <dbReference type="Google" id="ProtNLM"/>
    </source>
</evidence>
<organism evidence="1 2">
    <name type="scientific">Methylocaldum szegediense</name>
    <dbReference type="NCBI Taxonomy" id="73780"/>
    <lineage>
        <taxon>Bacteria</taxon>
        <taxon>Pseudomonadati</taxon>
        <taxon>Pseudomonadota</taxon>
        <taxon>Gammaproteobacteria</taxon>
        <taxon>Methylococcales</taxon>
        <taxon>Methylococcaceae</taxon>
        <taxon>Methylocaldum</taxon>
    </lineage>
</organism>
<protein>
    <recommendedName>
        <fullName evidence="3">GNAT family N-acetyltransferase</fullName>
    </recommendedName>
</protein>
<gene>
    <name evidence="1" type="ORF">MSZNOR_3841</name>
</gene>
<evidence type="ECO:0000313" key="2">
    <source>
        <dbReference type="Proteomes" id="UP001162030"/>
    </source>
</evidence>
<dbReference type="InterPro" id="IPR016181">
    <property type="entry name" value="Acyl_CoA_acyltransferase"/>
</dbReference>
<dbReference type="SUPFAM" id="SSF55729">
    <property type="entry name" value="Acyl-CoA N-acyltransferases (Nat)"/>
    <property type="match status" value="1"/>
</dbReference>
<name>A0ABN8X7A3_9GAMM</name>
<accession>A0ABN8X7A3</accession>
<dbReference type="PANTHER" id="PTHR47017:SF1">
    <property type="entry name" value="ACYL-COA"/>
    <property type="match status" value="1"/>
</dbReference>
<keyword evidence="2" id="KW-1185">Reference proteome</keyword>
<proteinExistence type="predicted"/>
<evidence type="ECO:0000313" key="1">
    <source>
        <dbReference type="EMBL" id="CAI8921037.1"/>
    </source>
</evidence>
<dbReference type="Pfam" id="PF04339">
    <property type="entry name" value="FemAB_like"/>
    <property type="match status" value="1"/>
</dbReference>
<dbReference type="RefSeq" id="WP_084161660.1">
    <property type="nucleotide sequence ID" value="NZ_OX458333.1"/>
</dbReference>
<dbReference type="Gene3D" id="3.40.630.30">
    <property type="match status" value="1"/>
</dbReference>
<dbReference type="EMBL" id="OX458333">
    <property type="protein sequence ID" value="CAI8921037.1"/>
    <property type="molecule type" value="Genomic_DNA"/>
</dbReference>
<dbReference type="InterPro" id="IPR007434">
    <property type="entry name" value="FemAB-like"/>
</dbReference>
<reference evidence="1 2" key="1">
    <citation type="submission" date="2023-03" db="EMBL/GenBank/DDBJ databases">
        <authorList>
            <person name="Pearce D."/>
        </authorList>
    </citation>
    <scope>NUCLEOTIDE SEQUENCE [LARGE SCALE GENOMIC DNA]</scope>
    <source>
        <strain evidence="1">Msz</strain>
    </source>
</reference>
<dbReference type="PANTHER" id="PTHR47017">
    <property type="entry name" value="ACYL-COA"/>
    <property type="match status" value="1"/>
</dbReference>